<dbReference type="SUPFAM" id="SSF103473">
    <property type="entry name" value="MFS general substrate transporter"/>
    <property type="match status" value="1"/>
</dbReference>
<dbReference type="EMBL" id="ONZQ02000005">
    <property type="protein sequence ID" value="SPO01866.1"/>
    <property type="molecule type" value="Genomic_DNA"/>
</dbReference>
<comment type="caution">
    <text evidence="9">The sequence shown here is derived from an EMBL/GenBank/DDBJ whole genome shotgun (WGS) entry which is preliminary data.</text>
</comment>
<dbReference type="AlphaFoldDB" id="A0AAE8MWB0"/>
<dbReference type="GO" id="GO:0016020">
    <property type="term" value="C:membrane"/>
    <property type="evidence" value="ECO:0007669"/>
    <property type="project" value="UniProtKB-SubCell"/>
</dbReference>
<evidence type="ECO:0000313" key="10">
    <source>
        <dbReference type="Proteomes" id="UP001187682"/>
    </source>
</evidence>
<sequence>MVSAKSASVDSAPSKGKDAKSLGDKSNQDVEEAGSSSNEHTTGTAPATGFVLDRKTERALCRKMDFRLLPVLACMHLLNGLDKGNLGNAKTAGMDVDLNFKSNQYNLALSIFYIPFCLTAPFLGIVGKKYGPSRVLPMMMLVFGSMTLLVVAAQNWGGIMALRWFLGMAESAFFPLLIYYLTTFYRRGELARRMSAFYAASNIANAFSGLLSYGVFQITDTPLYPWRYLFMIEGILTILFAVFVWFYLPLNPETAWFLNQAERDLARYRIQVDSSAVVNEKFDLRDSLKVFRHPSSFAFLAIEVCLGVPLQSVALFLPQIVGRLGYSTIKTNLYTVAPNITGAVMLIILAFSSDYTRRRGPFITLAFLFTLTGFIIYATIDVLHNLRVAYFATFLMCWGGGATSVLLCAWYNNNTPHEGRRMALTSVGVPISNLMGIVSSNIFTPQSAPKYIPALATTAAFGATGVVLTTLLSVYMVLDNKRRDRKLGRKLDPQETPTELLRDGPSVPEFRWFL</sequence>
<feature type="transmembrane region" description="Helical" evidence="7">
    <location>
        <begin position="196"/>
        <end position="216"/>
    </location>
</feature>
<keyword evidence="4 7" id="KW-1133">Transmembrane helix</keyword>
<evidence type="ECO:0000256" key="2">
    <source>
        <dbReference type="ARBA" id="ARBA00022448"/>
    </source>
</evidence>
<feature type="compositionally biased region" description="Polar residues" evidence="6">
    <location>
        <begin position="34"/>
        <end position="45"/>
    </location>
</feature>
<dbReference type="Gene3D" id="1.20.1250.20">
    <property type="entry name" value="MFS general substrate transporter like domains"/>
    <property type="match status" value="2"/>
</dbReference>
<evidence type="ECO:0000256" key="4">
    <source>
        <dbReference type="ARBA" id="ARBA00022989"/>
    </source>
</evidence>
<feature type="compositionally biased region" description="Basic and acidic residues" evidence="6">
    <location>
        <begin position="15"/>
        <end position="28"/>
    </location>
</feature>
<evidence type="ECO:0000256" key="7">
    <source>
        <dbReference type="SAM" id="Phobius"/>
    </source>
</evidence>
<dbReference type="InterPro" id="IPR020846">
    <property type="entry name" value="MFS_dom"/>
</dbReference>
<accession>A0AAE8MWB0</accession>
<feature type="transmembrane region" description="Helical" evidence="7">
    <location>
        <begin position="455"/>
        <end position="478"/>
    </location>
</feature>
<keyword evidence="2" id="KW-0813">Transport</keyword>
<dbReference type="PANTHER" id="PTHR43791">
    <property type="entry name" value="PERMEASE-RELATED"/>
    <property type="match status" value="1"/>
</dbReference>
<feature type="region of interest" description="Disordered" evidence="6">
    <location>
        <begin position="1"/>
        <end position="48"/>
    </location>
</feature>
<dbReference type="Proteomes" id="UP001187682">
    <property type="component" value="Unassembled WGS sequence"/>
</dbReference>
<proteinExistence type="predicted"/>
<dbReference type="InterPro" id="IPR011701">
    <property type="entry name" value="MFS"/>
</dbReference>
<protein>
    <submittedName>
        <fullName evidence="9">Related to putative tartrate transporter</fullName>
    </submittedName>
</protein>
<keyword evidence="10" id="KW-1185">Reference proteome</keyword>
<feature type="transmembrane region" description="Helical" evidence="7">
    <location>
        <begin position="363"/>
        <end position="383"/>
    </location>
</feature>
<dbReference type="InterPro" id="IPR036259">
    <property type="entry name" value="MFS_trans_sf"/>
</dbReference>
<feature type="transmembrane region" description="Helical" evidence="7">
    <location>
        <begin position="333"/>
        <end position="351"/>
    </location>
</feature>
<feature type="transmembrane region" description="Helical" evidence="7">
    <location>
        <begin position="389"/>
        <end position="411"/>
    </location>
</feature>
<evidence type="ECO:0000259" key="8">
    <source>
        <dbReference type="PROSITE" id="PS50850"/>
    </source>
</evidence>
<dbReference type="FunFam" id="1.20.1250.20:FF:000013">
    <property type="entry name" value="MFS general substrate transporter"/>
    <property type="match status" value="1"/>
</dbReference>
<organism evidence="9 10">
    <name type="scientific">Cephalotrichum gorgonifer</name>
    <dbReference type="NCBI Taxonomy" id="2041049"/>
    <lineage>
        <taxon>Eukaryota</taxon>
        <taxon>Fungi</taxon>
        <taxon>Dikarya</taxon>
        <taxon>Ascomycota</taxon>
        <taxon>Pezizomycotina</taxon>
        <taxon>Sordariomycetes</taxon>
        <taxon>Hypocreomycetidae</taxon>
        <taxon>Microascales</taxon>
        <taxon>Microascaceae</taxon>
        <taxon>Cephalotrichum</taxon>
    </lineage>
</organism>
<evidence type="ECO:0000256" key="3">
    <source>
        <dbReference type="ARBA" id="ARBA00022692"/>
    </source>
</evidence>
<feature type="transmembrane region" description="Helical" evidence="7">
    <location>
        <begin position="423"/>
        <end position="443"/>
    </location>
</feature>
<dbReference type="GO" id="GO:0022857">
    <property type="term" value="F:transmembrane transporter activity"/>
    <property type="evidence" value="ECO:0007669"/>
    <property type="project" value="InterPro"/>
</dbReference>
<feature type="transmembrane region" description="Helical" evidence="7">
    <location>
        <begin position="297"/>
        <end position="321"/>
    </location>
</feature>
<gene>
    <name evidence="9" type="ORF">DNG_04539</name>
</gene>
<evidence type="ECO:0000256" key="6">
    <source>
        <dbReference type="SAM" id="MobiDB-lite"/>
    </source>
</evidence>
<keyword evidence="3 7" id="KW-0812">Transmembrane</keyword>
<reference evidence="9" key="1">
    <citation type="submission" date="2018-03" db="EMBL/GenBank/DDBJ databases">
        <authorList>
            <person name="Guldener U."/>
        </authorList>
    </citation>
    <scope>NUCLEOTIDE SEQUENCE</scope>
</reference>
<evidence type="ECO:0000313" key="9">
    <source>
        <dbReference type="EMBL" id="SPO01866.1"/>
    </source>
</evidence>
<dbReference type="Pfam" id="PF07690">
    <property type="entry name" value="MFS_1"/>
    <property type="match status" value="1"/>
</dbReference>
<feature type="transmembrane region" description="Helical" evidence="7">
    <location>
        <begin position="138"/>
        <end position="156"/>
    </location>
</feature>
<dbReference type="PROSITE" id="PS50850">
    <property type="entry name" value="MFS"/>
    <property type="match status" value="1"/>
</dbReference>
<dbReference type="FunFam" id="1.20.1250.20:FF:000188">
    <property type="entry name" value="MFS general substrate transporter"/>
    <property type="match status" value="1"/>
</dbReference>
<feature type="transmembrane region" description="Helical" evidence="7">
    <location>
        <begin position="162"/>
        <end position="184"/>
    </location>
</feature>
<feature type="transmembrane region" description="Helical" evidence="7">
    <location>
        <begin position="107"/>
        <end position="126"/>
    </location>
</feature>
<dbReference type="PANTHER" id="PTHR43791:SF50">
    <property type="entry name" value="TRANSPORTER, PUTATIVE (AFU_ORTHOLOGUE AFUA_2G00840)-RELATED"/>
    <property type="match status" value="1"/>
</dbReference>
<evidence type="ECO:0000256" key="5">
    <source>
        <dbReference type="ARBA" id="ARBA00023136"/>
    </source>
</evidence>
<name>A0AAE8MWB0_9PEZI</name>
<comment type="subcellular location">
    <subcellularLocation>
        <location evidence="1">Membrane</location>
        <topology evidence="1">Multi-pass membrane protein</topology>
    </subcellularLocation>
</comment>
<feature type="domain" description="Major facilitator superfamily (MFS) profile" evidence="8">
    <location>
        <begin position="68"/>
        <end position="482"/>
    </location>
</feature>
<keyword evidence="5 7" id="KW-0472">Membrane</keyword>
<feature type="compositionally biased region" description="Polar residues" evidence="6">
    <location>
        <begin position="1"/>
        <end position="11"/>
    </location>
</feature>
<evidence type="ECO:0000256" key="1">
    <source>
        <dbReference type="ARBA" id="ARBA00004141"/>
    </source>
</evidence>
<feature type="transmembrane region" description="Helical" evidence="7">
    <location>
        <begin position="228"/>
        <end position="248"/>
    </location>
</feature>